<dbReference type="InterPro" id="IPR011701">
    <property type="entry name" value="MFS"/>
</dbReference>
<feature type="transmembrane region" description="Helical" evidence="7">
    <location>
        <begin position="300"/>
        <end position="321"/>
    </location>
</feature>
<evidence type="ECO:0000256" key="6">
    <source>
        <dbReference type="ARBA" id="ARBA00023136"/>
    </source>
</evidence>
<proteinExistence type="predicted"/>
<comment type="caution">
    <text evidence="9">The sequence shown here is derived from an EMBL/GenBank/DDBJ whole genome shotgun (WGS) entry which is preliminary data.</text>
</comment>
<keyword evidence="5 7" id="KW-1133">Transmembrane helix</keyword>
<evidence type="ECO:0000313" key="9">
    <source>
        <dbReference type="EMBL" id="GHG14323.1"/>
    </source>
</evidence>
<evidence type="ECO:0000256" key="7">
    <source>
        <dbReference type="SAM" id="Phobius"/>
    </source>
</evidence>
<dbReference type="SUPFAM" id="SSF103473">
    <property type="entry name" value="MFS general substrate transporter"/>
    <property type="match status" value="1"/>
</dbReference>
<name>A0ABQ3KDI2_9PSEU</name>
<dbReference type="Pfam" id="PF07690">
    <property type="entry name" value="MFS_1"/>
    <property type="match status" value="1"/>
</dbReference>
<keyword evidence="3" id="KW-1003">Cell membrane</keyword>
<keyword evidence="2" id="KW-0813">Transport</keyword>
<dbReference type="Gene3D" id="1.20.1250.20">
    <property type="entry name" value="MFS general substrate transporter like domains"/>
    <property type="match status" value="1"/>
</dbReference>
<feature type="transmembrane region" description="Helical" evidence="7">
    <location>
        <begin position="203"/>
        <end position="221"/>
    </location>
</feature>
<protein>
    <submittedName>
        <fullName evidence="9">MFS transporter</fullName>
    </submittedName>
</protein>
<accession>A0ABQ3KDI2</accession>
<feature type="transmembrane region" description="Helical" evidence="7">
    <location>
        <begin position="233"/>
        <end position="250"/>
    </location>
</feature>
<keyword evidence="10" id="KW-1185">Reference proteome</keyword>
<comment type="subcellular location">
    <subcellularLocation>
        <location evidence="1">Cell membrane</location>
        <topology evidence="1">Multi-pass membrane protein</topology>
    </subcellularLocation>
</comment>
<evidence type="ECO:0000259" key="8">
    <source>
        <dbReference type="PROSITE" id="PS50850"/>
    </source>
</evidence>
<dbReference type="EMBL" id="BNAW01000013">
    <property type="protein sequence ID" value="GHG14323.1"/>
    <property type="molecule type" value="Genomic_DNA"/>
</dbReference>
<feature type="domain" description="Major facilitator superfamily (MFS) profile" evidence="8">
    <location>
        <begin position="16"/>
        <end position="460"/>
    </location>
</feature>
<feature type="transmembrane region" description="Helical" evidence="7">
    <location>
        <begin position="56"/>
        <end position="74"/>
    </location>
</feature>
<feature type="transmembrane region" description="Helical" evidence="7">
    <location>
        <begin position="431"/>
        <end position="452"/>
    </location>
</feature>
<feature type="transmembrane region" description="Helical" evidence="7">
    <location>
        <begin position="271"/>
        <end position="294"/>
    </location>
</feature>
<dbReference type="RefSeq" id="WP_191311274.1">
    <property type="nucleotide sequence ID" value="NZ_BNAW01000013.1"/>
</dbReference>
<feature type="transmembrane region" description="Helical" evidence="7">
    <location>
        <begin position="144"/>
        <end position="164"/>
    </location>
</feature>
<dbReference type="PROSITE" id="PS50850">
    <property type="entry name" value="MFS"/>
    <property type="match status" value="1"/>
</dbReference>
<dbReference type="CDD" id="cd17321">
    <property type="entry name" value="MFS_MMR_MDR_like"/>
    <property type="match status" value="1"/>
</dbReference>
<dbReference type="InterPro" id="IPR020846">
    <property type="entry name" value="MFS_dom"/>
</dbReference>
<feature type="transmembrane region" description="Helical" evidence="7">
    <location>
        <begin position="362"/>
        <end position="385"/>
    </location>
</feature>
<evidence type="ECO:0000256" key="1">
    <source>
        <dbReference type="ARBA" id="ARBA00004651"/>
    </source>
</evidence>
<dbReference type="Proteomes" id="UP000649955">
    <property type="component" value="Unassembled WGS sequence"/>
</dbReference>
<evidence type="ECO:0000256" key="2">
    <source>
        <dbReference type="ARBA" id="ARBA00022448"/>
    </source>
</evidence>
<feature type="transmembrane region" description="Helical" evidence="7">
    <location>
        <begin position="111"/>
        <end position="132"/>
    </location>
</feature>
<gene>
    <name evidence="9" type="ORF">GCM10017567_35100</name>
</gene>
<feature type="transmembrane region" description="Helical" evidence="7">
    <location>
        <begin position="406"/>
        <end position="425"/>
    </location>
</feature>
<evidence type="ECO:0000256" key="3">
    <source>
        <dbReference type="ARBA" id="ARBA00022475"/>
    </source>
</evidence>
<evidence type="ECO:0000256" key="4">
    <source>
        <dbReference type="ARBA" id="ARBA00022692"/>
    </source>
</evidence>
<dbReference type="Gene3D" id="1.20.1720.10">
    <property type="entry name" value="Multidrug resistance protein D"/>
    <property type="match status" value="1"/>
</dbReference>
<keyword evidence="4 7" id="KW-0812">Transmembrane</keyword>
<dbReference type="InterPro" id="IPR036259">
    <property type="entry name" value="MFS_trans_sf"/>
</dbReference>
<organism evidence="9 10">
    <name type="scientific">Amycolatopsis bullii</name>
    <dbReference type="NCBI Taxonomy" id="941987"/>
    <lineage>
        <taxon>Bacteria</taxon>
        <taxon>Bacillati</taxon>
        <taxon>Actinomycetota</taxon>
        <taxon>Actinomycetes</taxon>
        <taxon>Pseudonocardiales</taxon>
        <taxon>Pseudonocardiaceae</taxon>
        <taxon>Amycolatopsis</taxon>
    </lineage>
</organism>
<evidence type="ECO:0000256" key="5">
    <source>
        <dbReference type="ARBA" id="ARBA00022989"/>
    </source>
</evidence>
<dbReference type="PANTHER" id="PTHR42718">
    <property type="entry name" value="MAJOR FACILITATOR SUPERFAMILY MULTIDRUG TRANSPORTER MFSC"/>
    <property type="match status" value="1"/>
</dbReference>
<keyword evidence="6 7" id="KW-0472">Membrane</keyword>
<feature type="transmembrane region" description="Helical" evidence="7">
    <location>
        <begin position="81"/>
        <end position="105"/>
    </location>
</feature>
<feature type="transmembrane region" description="Helical" evidence="7">
    <location>
        <begin position="170"/>
        <end position="191"/>
    </location>
</feature>
<reference evidence="10" key="1">
    <citation type="journal article" date="2019" name="Int. J. Syst. Evol. Microbiol.">
        <title>The Global Catalogue of Microorganisms (GCM) 10K type strain sequencing project: providing services to taxonomists for standard genome sequencing and annotation.</title>
        <authorList>
            <consortium name="The Broad Institute Genomics Platform"/>
            <consortium name="The Broad Institute Genome Sequencing Center for Infectious Disease"/>
            <person name="Wu L."/>
            <person name="Ma J."/>
        </authorList>
    </citation>
    <scope>NUCLEOTIDE SEQUENCE [LARGE SCALE GENOMIC DNA]</scope>
    <source>
        <strain evidence="10">CGMCC 4.7680</strain>
    </source>
</reference>
<feature type="transmembrane region" description="Helical" evidence="7">
    <location>
        <begin position="333"/>
        <end position="350"/>
    </location>
</feature>
<dbReference type="PANTHER" id="PTHR42718:SF46">
    <property type="entry name" value="BLR6921 PROTEIN"/>
    <property type="match status" value="1"/>
</dbReference>
<evidence type="ECO:0000313" key="10">
    <source>
        <dbReference type="Proteomes" id="UP000649955"/>
    </source>
</evidence>
<sequence length="462" mass="47161">MTTTSTQRDGNRAKAGLLVVCAAHFLIGADGLAVAITMPHVQQTFAAEAIDTQWVLTGYGVVFGGLILVGGRLGDLYGRRLLLTGGMLVFAIGSSVAGLAPALGWLVAGRLLQGLGAAAAVPAALALIGSMYPPGPARARALSLLAAMTTIGVMSGLVIGGAVIDGFGWRWLFLGMTVPSIIAGATVPLVLPETGRQRIRLDLGGAVLASTGLGAVLYGLVGVEQDGIGASRPLLSLLAGVLLLGGFVLRERRAPAPLLRFDILRVRSLRAGSLGIGANGVAFTSIVFAGTLYLQNGLGYSALHAAFAILPIDAVAFTIALVARPVARYSPRAMLAVCFALTAVSLLWLARCPVPANYFVDLLPPMVVLGVALTIVFVVTTQQAVADVEPEDKGLASGIYETANHLSGGAIGVAVYAAVVSAVASDAHDPAGYRAAFLVATAMVVVLGVAAVSQSTPRGKLR</sequence>